<comment type="similarity">
    <text evidence="9">Belongs to the dus family.</text>
</comment>
<dbReference type="PROSITE" id="PS01136">
    <property type="entry name" value="UPF0034"/>
    <property type="match status" value="1"/>
</dbReference>
<evidence type="ECO:0000313" key="15">
    <source>
        <dbReference type="Proteomes" id="UP000054820"/>
    </source>
</evidence>
<keyword evidence="11" id="KW-0547">Nucleotide-binding</keyword>
<reference evidence="13 15" key="1">
    <citation type="submission" date="2015-11" db="EMBL/GenBank/DDBJ databases">
        <title>Genomic analysis of 38 Legionella species identifies large and diverse effector repertoires.</title>
        <authorList>
            <person name="Burstein D."/>
            <person name="Amaro F."/>
            <person name="Zusman T."/>
            <person name="Lifshitz Z."/>
            <person name="Cohen O."/>
            <person name="Gilbert J.A."/>
            <person name="Pupko T."/>
            <person name="Shuman H.A."/>
            <person name="Segal G."/>
        </authorList>
    </citation>
    <scope>NUCLEOTIDE SEQUENCE [LARGE SCALE GENOMIC DNA]</scope>
    <source>
        <strain evidence="13 15">SC-18-C9</strain>
    </source>
</reference>
<dbReference type="Proteomes" id="UP000054820">
    <property type="component" value="Unassembled WGS sequence"/>
</dbReference>
<dbReference type="SUPFAM" id="SSF51395">
    <property type="entry name" value="FMN-linked oxidoreductases"/>
    <property type="match status" value="1"/>
</dbReference>
<dbReference type="CDD" id="cd02801">
    <property type="entry name" value="DUS_like_FMN"/>
    <property type="match status" value="1"/>
</dbReference>
<feature type="active site" description="Proton donor" evidence="10">
    <location>
        <position position="70"/>
    </location>
</feature>
<dbReference type="InterPro" id="IPR004653">
    <property type="entry name" value="DusA"/>
</dbReference>
<evidence type="ECO:0000256" key="1">
    <source>
        <dbReference type="ARBA" id="ARBA00001917"/>
    </source>
</evidence>
<evidence type="ECO:0000256" key="6">
    <source>
        <dbReference type="ARBA" id="ARBA00022857"/>
    </source>
</evidence>
<dbReference type="PANTHER" id="PTHR42907">
    <property type="entry name" value="FMN-LINKED OXIDOREDUCTASES SUPERFAMILY PROTEIN"/>
    <property type="match status" value="1"/>
</dbReference>
<dbReference type="InterPro" id="IPR013785">
    <property type="entry name" value="Aldolase_TIM"/>
</dbReference>
<dbReference type="EC" id="1.3.1.-" evidence="9"/>
<evidence type="ECO:0000313" key="13">
    <source>
        <dbReference type="EMBL" id="KTD77653.1"/>
    </source>
</evidence>
<evidence type="ECO:0000256" key="10">
    <source>
        <dbReference type="PIRSR" id="PIRSR006621-1"/>
    </source>
</evidence>
<keyword evidence="3 9" id="KW-0285">Flavoprotein</keyword>
<dbReference type="GO" id="GO:0050660">
    <property type="term" value="F:flavin adenine dinucleotide binding"/>
    <property type="evidence" value="ECO:0007669"/>
    <property type="project" value="InterPro"/>
</dbReference>
<keyword evidence="7" id="KW-0694">RNA-binding</keyword>
<feature type="binding site" evidence="11">
    <location>
        <position position="141"/>
    </location>
    <ligand>
        <name>FMN</name>
        <dbReference type="ChEBI" id="CHEBI:58210"/>
    </ligand>
</feature>
<name>A0A378L808_9GAMM</name>
<dbReference type="AlphaFoldDB" id="A0A378L808"/>
<sequence length="303" mass="34135">MRILAPHALLYTEMQTTGAIQNNPVRSLQFNVKEHPIALQLGGSDPDALAQCAQRAEQEGYDEVNINLGCPSDKVQAGRFGACLMKEPKHVVDCIHAMRQAVSIPVTAKTRIGIDHQDSYEFFSDFAHQLVEAGAQKIIVHARKAWLNGLNPKQNRTIPPVNYDYVYRLKKEIPEIPVVINGNILNIKEIKEHLQGVEGVMLGRLACDNPFQIATIHQALYPKNQKTTRSQVFNHYLDYLLEESSKGVSLSLLMKPIFNLVFGLPGASQWKKKLMLILQTKNLSLFQELSEYLQNIELHAEIC</sequence>
<feature type="binding site" evidence="11">
    <location>
        <position position="109"/>
    </location>
    <ligand>
        <name>FMN</name>
        <dbReference type="ChEBI" id="CHEBI:58210"/>
    </ligand>
</feature>
<dbReference type="GO" id="GO:0017150">
    <property type="term" value="F:tRNA dihydrouridine synthase activity"/>
    <property type="evidence" value="ECO:0007669"/>
    <property type="project" value="InterPro"/>
</dbReference>
<dbReference type="InterPro" id="IPR018517">
    <property type="entry name" value="tRNA_hU_synthase_CS"/>
</dbReference>
<keyword evidence="8 9" id="KW-0560">Oxidoreductase</keyword>
<evidence type="ECO:0000313" key="16">
    <source>
        <dbReference type="Proteomes" id="UP000255110"/>
    </source>
</evidence>
<keyword evidence="15" id="KW-1185">Reference proteome</keyword>
<dbReference type="InterPro" id="IPR001269">
    <property type="entry name" value="DUS_fam"/>
</dbReference>
<feature type="binding site" evidence="11">
    <location>
        <begin position="203"/>
        <end position="204"/>
    </location>
    <ligand>
        <name>FMN</name>
        <dbReference type="ChEBI" id="CHEBI:58210"/>
    </ligand>
</feature>
<feature type="domain" description="DUS-like FMN-binding" evidence="12">
    <location>
        <begin position="4"/>
        <end position="283"/>
    </location>
</feature>
<dbReference type="InterPro" id="IPR035587">
    <property type="entry name" value="DUS-like_FMN-bd"/>
</dbReference>
<dbReference type="PIRSF" id="PIRSF006621">
    <property type="entry name" value="Dus"/>
    <property type="match status" value="1"/>
</dbReference>
<evidence type="ECO:0000256" key="8">
    <source>
        <dbReference type="ARBA" id="ARBA00023002"/>
    </source>
</evidence>
<gene>
    <name evidence="14" type="primary">yjbN</name>
    <name evidence="13" type="ORF">Lstg_2010</name>
    <name evidence="14" type="ORF">NCTC11991_01564</name>
</gene>
<evidence type="ECO:0000256" key="4">
    <source>
        <dbReference type="ARBA" id="ARBA00022643"/>
    </source>
</evidence>
<comment type="cofactor">
    <cofactor evidence="1 9 11">
        <name>FMN</name>
        <dbReference type="ChEBI" id="CHEBI:58210"/>
    </cofactor>
</comment>
<evidence type="ECO:0000256" key="9">
    <source>
        <dbReference type="PIRNR" id="PIRNR006621"/>
    </source>
</evidence>
<organism evidence="14 16">
    <name type="scientific">Legionella steigerwaltii</name>
    <dbReference type="NCBI Taxonomy" id="460"/>
    <lineage>
        <taxon>Bacteria</taxon>
        <taxon>Pseudomonadati</taxon>
        <taxon>Pseudomonadota</taxon>
        <taxon>Gammaproteobacteria</taxon>
        <taxon>Legionellales</taxon>
        <taxon>Legionellaceae</taxon>
        <taxon>Legionella</taxon>
    </lineage>
</organism>
<evidence type="ECO:0000313" key="14">
    <source>
        <dbReference type="EMBL" id="STY22963.1"/>
    </source>
</evidence>
<reference evidence="14 16" key="2">
    <citation type="submission" date="2018-06" db="EMBL/GenBank/DDBJ databases">
        <authorList>
            <consortium name="Pathogen Informatics"/>
            <person name="Doyle S."/>
        </authorList>
    </citation>
    <scope>NUCLEOTIDE SEQUENCE [LARGE SCALE GENOMIC DNA]</scope>
    <source>
        <strain evidence="14 16">NCTC11991</strain>
    </source>
</reference>
<keyword evidence="6" id="KW-0521">NADP</keyword>
<proteinExistence type="inferred from homology"/>
<accession>A0A378L808</accession>
<keyword evidence="5 9" id="KW-0819">tRNA processing</keyword>
<dbReference type="Gene3D" id="1.20.120.1460">
    <property type="match status" value="1"/>
</dbReference>
<evidence type="ECO:0000256" key="3">
    <source>
        <dbReference type="ARBA" id="ARBA00022630"/>
    </source>
</evidence>
<dbReference type="EMBL" id="LNYZ01000013">
    <property type="protein sequence ID" value="KTD77653.1"/>
    <property type="molecule type" value="Genomic_DNA"/>
</dbReference>
<evidence type="ECO:0000256" key="11">
    <source>
        <dbReference type="PIRSR" id="PIRSR006621-2"/>
    </source>
</evidence>
<evidence type="ECO:0000256" key="2">
    <source>
        <dbReference type="ARBA" id="ARBA00022555"/>
    </source>
</evidence>
<dbReference type="GO" id="GO:0000049">
    <property type="term" value="F:tRNA binding"/>
    <property type="evidence" value="ECO:0007669"/>
    <property type="project" value="UniProtKB-KW"/>
</dbReference>
<evidence type="ECO:0000256" key="5">
    <source>
        <dbReference type="ARBA" id="ARBA00022694"/>
    </source>
</evidence>
<dbReference type="NCBIfam" id="NF008774">
    <property type="entry name" value="PRK11815.1"/>
    <property type="match status" value="1"/>
</dbReference>
<dbReference type="Proteomes" id="UP000255110">
    <property type="component" value="Unassembled WGS sequence"/>
</dbReference>
<protein>
    <recommendedName>
        <fullName evidence="9">tRNA-dihydrouridine synthase</fullName>
        <ecNumber evidence="9">1.3.1.-</ecNumber>
    </recommendedName>
</protein>
<evidence type="ECO:0000259" key="12">
    <source>
        <dbReference type="Pfam" id="PF01207"/>
    </source>
</evidence>
<dbReference type="Pfam" id="PF01207">
    <property type="entry name" value="Dus"/>
    <property type="match status" value="1"/>
</dbReference>
<comment type="function">
    <text evidence="9">Catalyzes the synthesis of 5,6-dihydrouridine (D), a modified base found in the D-loop of most tRNAs, via the reduction of the C5-C6 double bond in target uridines.</text>
</comment>
<dbReference type="Gene3D" id="3.20.20.70">
    <property type="entry name" value="Aldolase class I"/>
    <property type="match status" value="1"/>
</dbReference>
<keyword evidence="4 9" id="KW-0288">FMN</keyword>
<dbReference type="STRING" id="460.Lstg_2010"/>
<evidence type="ECO:0000256" key="7">
    <source>
        <dbReference type="ARBA" id="ARBA00022884"/>
    </source>
</evidence>
<feature type="binding site" evidence="11">
    <location>
        <position position="40"/>
    </location>
    <ligand>
        <name>FMN</name>
        <dbReference type="ChEBI" id="CHEBI:58210"/>
    </ligand>
</feature>
<dbReference type="PANTHER" id="PTHR42907:SF1">
    <property type="entry name" value="FMN-LINKED OXIDOREDUCTASES SUPERFAMILY PROTEIN"/>
    <property type="match status" value="1"/>
</dbReference>
<dbReference type="EMBL" id="UGOY01000001">
    <property type="protein sequence ID" value="STY22963.1"/>
    <property type="molecule type" value="Genomic_DNA"/>
</dbReference>
<keyword evidence="2" id="KW-0820">tRNA-binding</keyword>